<reference evidence="2 3" key="1">
    <citation type="submission" date="2018-09" db="EMBL/GenBank/DDBJ databases">
        <title>Genome sequencing of Nocardioides immobilis CCTCC AB 2017083 for comparison to Nocardioides silvaticus.</title>
        <authorList>
            <person name="Li C."/>
            <person name="Wang G."/>
        </authorList>
    </citation>
    <scope>NUCLEOTIDE SEQUENCE [LARGE SCALE GENOMIC DNA]</scope>
    <source>
        <strain evidence="2 3">CCTCC AB 2017083</strain>
    </source>
</reference>
<dbReference type="Proteomes" id="UP000283644">
    <property type="component" value="Unassembled WGS sequence"/>
</dbReference>
<keyword evidence="3" id="KW-1185">Reference proteome</keyword>
<evidence type="ECO:0000259" key="1">
    <source>
        <dbReference type="PROSITE" id="PS50943"/>
    </source>
</evidence>
<protein>
    <submittedName>
        <fullName evidence="2">XRE family transcriptional regulator</fullName>
    </submittedName>
</protein>
<feature type="domain" description="HTH cro/C1-type" evidence="1">
    <location>
        <begin position="28"/>
        <end position="82"/>
    </location>
</feature>
<dbReference type="CDD" id="cd00093">
    <property type="entry name" value="HTH_XRE"/>
    <property type="match status" value="1"/>
</dbReference>
<dbReference type="Gene3D" id="1.10.260.40">
    <property type="entry name" value="lambda repressor-like DNA-binding domains"/>
    <property type="match status" value="1"/>
</dbReference>
<dbReference type="Pfam" id="PF01381">
    <property type="entry name" value="HTH_3"/>
    <property type="match status" value="1"/>
</dbReference>
<dbReference type="OrthoDB" id="3188736at2"/>
<dbReference type="SMART" id="SM00530">
    <property type="entry name" value="HTH_XRE"/>
    <property type="match status" value="1"/>
</dbReference>
<evidence type="ECO:0000313" key="2">
    <source>
        <dbReference type="EMBL" id="RHW25795.1"/>
    </source>
</evidence>
<evidence type="ECO:0000313" key="3">
    <source>
        <dbReference type="Proteomes" id="UP000283644"/>
    </source>
</evidence>
<dbReference type="PROSITE" id="PS50943">
    <property type="entry name" value="HTH_CROC1"/>
    <property type="match status" value="1"/>
</dbReference>
<dbReference type="GO" id="GO:0003677">
    <property type="term" value="F:DNA binding"/>
    <property type="evidence" value="ECO:0007669"/>
    <property type="project" value="InterPro"/>
</dbReference>
<dbReference type="SUPFAM" id="SSF47413">
    <property type="entry name" value="lambda repressor-like DNA-binding domains"/>
    <property type="match status" value="1"/>
</dbReference>
<sequence length="98" mass="10655">MGEVIRFPAPSTPAPVEPLWREAAGEEIRQERHRSERTLSDVAQRAGISVQYLSEVERGLKEPSSEVLAAVAGALGLRMADLTLRVARRLHGPVCLAA</sequence>
<accession>A0A417XZL0</accession>
<dbReference type="RefSeq" id="WP_118926497.1">
    <property type="nucleotide sequence ID" value="NZ_QXGH01000021.1"/>
</dbReference>
<name>A0A417XZL0_9ACTN</name>
<dbReference type="EMBL" id="QXGH01000021">
    <property type="protein sequence ID" value="RHW25795.1"/>
    <property type="molecule type" value="Genomic_DNA"/>
</dbReference>
<dbReference type="AlphaFoldDB" id="A0A417XZL0"/>
<dbReference type="InterPro" id="IPR010982">
    <property type="entry name" value="Lambda_DNA-bd_dom_sf"/>
</dbReference>
<dbReference type="InterPro" id="IPR001387">
    <property type="entry name" value="Cro/C1-type_HTH"/>
</dbReference>
<proteinExistence type="predicted"/>
<comment type="caution">
    <text evidence="2">The sequence shown here is derived from an EMBL/GenBank/DDBJ whole genome shotgun (WGS) entry which is preliminary data.</text>
</comment>
<organism evidence="2 3">
    <name type="scientific">Nocardioides immobilis</name>
    <dbReference type="NCBI Taxonomy" id="2049295"/>
    <lineage>
        <taxon>Bacteria</taxon>
        <taxon>Bacillati</taxon>
        <taxon>Actinomycetota</taxon>
        <taxon>Actinomycetes</taxon>
        <taxon>Propionibacteriales</taxon>
        <taxon>Nocardioidaceae</taxon>
        <taxon>Nocardioides</taxon>
    </lineage>
</organism>
<gene>
    <name evidence="2" type="ORF">D0Z08_17265</name>
</gene>